<dbReference type="RefSeq" id="WP_015154328.1">
    <property type="nucleotide sequence ID" value="NC_019695.1"/>
</dbReference>
<dbReference type="FunFam" id="3.40.50.2000:FF:000119">
    <property type="entry name" value="Glycosyl transferase group 1"/>
    <property type="match status" value="1"/>
</dbReference>
<dbReference type="InterPro" id="IPR001296">
    <property type="entry name" value="Glyco_trans_1"/>
</dbReference>
<evidence type="ECO:0000259" key="2">
    <source>
        <dbReference type="Pfam" id="PF00534"/>
    </source>
</evidence>
<dbReference type="OrthoDB" id="9797829at2"/>
<dbReference type="PATRIC" id="fig|251229.3.peg.2699"/>
<dbReference type="Pfam" id="PF00534">
    <property type="entry name" value="Glycos_transf_1"/>
    <property type="match status" value="1"/>
</dbReference>
<dbReference type="EMBL" id="CP003597">
    <property type="protein sequence ID" value="AFY87780.1"/>
    <property type="molecule type" value="Genomic_DNA"/>
</dbReference>
<feature type="domain" description="Glycosyl transferase family 1" evidence="2">
    <location>
        <begin position="250"/>
        <end position="408"/>
    </location>
</feature>
<organism evidence="3 4">
    <name type="scientific">Chroococcidiopsis thermalis (strain PCC 7203)</name>
    <dbReference type="NCBI Taxonomy" id="251229"/>
    <lineage>
        <taxon>Bacteria</taxon>
        <taxon>Bacillati</taxon>
        <taxon>Cyanobacteriota</taxon>
        <taxon>Cyanophyceae</taxon>
        <taxon>Chroococcidiopsidales</taxon>
        <taxon>Chroococcidiopsidaceae</taxon>
        <taxon>Chroococcidiopsis</taxon>
    </lineage>
</organism>
<reference evidence="3 4" key="1">
    <citation type="submission" date="2012-06" db="EMBL/GenBank/DDBJ databases">
        <title>Finished chromosome of genome of Chroococcidiopsis thermalis PCC 7203.</title>
        <authorList>
            <consortium name="US DOE Joint Genome Institute"/>
            <person name="Gugger M."/>
            <person name="Coursin T."/>
            <person name="Rippka R."/>
            <person name="Tandeau De Marsac N."/>
            <person name="Huntemann M."/>
            <person name="Wei C.-L."/>
            <person name="Han J."/>
            <person name="Detter J.C."/>
            <person name="Han C."/>
            <person name="Tapia R."/>
            <person name="Davenport K."/>
            <person name="Daligault H."/>
            <person name="Erkkila T."/>
            <person name="Gu W."/>
            <person name="Munk A.C.C."/>
            <person name="Teshima H."/>
            <person name="Xu Y."/>
            <person name="Chain P."/>
            <person name="Chen A."/>
            <person name="Krypides N."/>
            <person name="Mavromatis K."/>
            <person name="Markowitz V."/>
            <person name="Szeto E."/>
            <person name="Ivanova N."/>
            <person name="Mikhailova N."/>
            <person name="Ovchinnikova G."/>
            <person name="Pagani I."/>
            <person name="Pati A."/>
            <person name="Goodwin L."/>
            <person name="Peters L."/>
            <person name="Pitluck S."/>
            <person name="Woyke T."/>
            <person name="Kerfeld C."/>
        </authorList>
    </citation>
    <scope>NUCLEOTIDE SEQUENCE [LARGE SCALE GENOMIC DNA]</scope>
    <source>
        <strain evidence="3 4">PCC 7203</strain>
    </source>
</reference>
<dbReference type="KEGG" id="cthe:Chro_2288"/>
<evidence type="ECO:0000313" key="4">
    <source>
        <dbReference type="Proteomes" id="UP000010384"/>
    </source>
</evidence>
<proteinExistence type="predicted"/>
<keyword evidence="1 3" id="KW-0808">Transferase</keyword>
<dbReference type="AlphaFoldDB" id="K9TYZ9"/>
<dbReference type="STRING" id="251229.Chro_2288"/>
<dbReference type="GO" id="GO:0009103">
    <property type="term" value="P:lipopolysaccharide biosynthetic process"/>
    <property type="evidence" value="ECO:0007669"/>
    <property type="project" value="TreeGrafter"/>
</dbReference>
<gene>
    <name evidence="3" type="ORF">Chro_2288</name>
</gene>
<dbReference type="GO" id="GO:0016757">
    <property type="term" value="F:glycosyltransferase activity"/>
    <property type="evidence" value="ECO:0007669"/>
    <property type="project" value="InterPro"/>
</dbReference>
<dbReference type="Proteomes" id="UP000010384">
    <property type="component" value="Chromosome"/>
</dbReference>
<dbReference type="HOGENOM" id="CLU_009583_27_0_3"/>
<dbReference type="CDD" id="cd03809">
    <property type="entry name" value="GT4_MtfB-like"/>
    <property type="match status" value="1"/>
</dbReference>
<dbReference type="SUPFAM" id="SSF53756">
    <property type="entry name" value="UDP-Glycosyltransferase/glycogen phosphorylase"/>
    <property type="match status" value="1"/>
</dbReference>
<dbReference type="PANTHER" id="PTHR46401:SF2">
    <property type="entry name" value="GLYCOSYLTRANSFERASE WBBK-RELATED"/>
    <property type="match status" value="1"/>
</dbReference>
<evidence type="ECO:0000313" key="3">
    <source>
        <dbReference type="EMBL" id="AFY87780.1"/>
    </source>
</evidence>
<keyword evidence="4" id="KW-1185">Reference proteome</keyword>
<dbReference type="Gene3D" id="3.40.50.2000">
    <property type="entry name" value="Glycogen Phosphorylase B"/>
    <property type="match status" value="1"/>
</dbReference>
<name>K9TYZ9_CHRTP</name>
<sequence length="439" mass="49672">MKVFYDISVLGLGQYNPLARTGVARVVENVAYGLAYASECDLVFCESLSFQILKACLEYLNSNLKLKKIPFSHSSFATIFYSKLIELNAMLALTSKVPTKDIAQLENNNLVNDLKHHLEIATEIIENYPYSLNPLFLGESDIFHATFYPIPERIRQVKNITKFLTVYDLIPILYPHFFKGEYESRRNTNTINSLSSEDWAICISEATKNDLCNYSKQIDPSRVFVAHLAADSNMFYPCHNSKKISEVRKTYKIPEGFYLLGLSTLEPRKNIDHIIRAFARVIQETNIKDLFLVLVGNQGWNYEKILEELSNQSLLRNRIILTGRVEDEDLAALYSGAIAFVYPSFYEGFGLPPLEAMQCGIPVITSNTSSLPEVMGDAGIMLDPKDIDGLCHSILEIYNSPSLRAAMSLQSLKQAKEFSWNKCTRETIAAYKTALSLNR</sequence>
<dbReference type="PANTHER" id="PTHR46401">
    <property type="entry name" value="GLYCOSYLTRANSFERASE WBBK-RELATED"/>
    <property type="match status" value="1"/>
</dbReference>
<dbReference type="InParanoid" id="K9TYZ9"/>
<protein>
    <submittedName>
        <fullName evidence="3">Glycosyl transferase group 1</fullName>
    </submittedName>
</protein>
<evidence type="ECO:0000256" key="1">
    <source>
        <dbReference type="ARBA" id="ARBA00022679"/>
    </source>
</evidence>
<dbReference type="eggNOG" id="COG0438">
    <property type="taxonomic scope" value="Bacteria"/>
</dbReference>
<accession>K9TYZ9</accession>